<evidence type="ECO:0000313" key="2">
    <source>
        <dbReference type="EMBL" id="KAL0398703.1"/>
    </source>
</evidence>
<protein>
    <submittedName>
        <fullName evidence="2">Mitochondrial protein</fullName>
    </submittedName>
</protein>
<dbReference type="AlphaFoldDB" id="A0AAW2T3I3"/>
<comment type="caution">
    <text evidence="2">The sequence shown here is derived from an EMBL/GenBank/DDBJ whole genome shotgun (WGS) entry which is preliminary data.</text>
</comment>
<organism evidence="2">
    <name type="scientific">Sesamum radiatum</name>
    <name type="common">Black benniseed</name>
    <dbReference type="NCBI Taxonomy" id="300843"/>
    <lineage>
        <taxon>Eukaryota</taxon>
        <taxon>Viridiplantae</taxon>
        <taxon>Streptophyta</taxon>
        <taxon>Embryophyta</taxon>
        <taxon>Tracheophyta</taxon>
        <taxon>Spermatophyta</taxon>
        <taxon>Magnoliopsida</taxon>
        <taxon>eudicotyledons</taxon>
        <taxon>Gunneridae</taxon>
        <taxon>Pentapetalae</taxon>
        <taxon>asterids</taxon>
        <taxon>lamiids</taxon>
        <taxon>Lamiales</taxon>
        <taxon>Pedaliaceae</taxon>
        <taxon>Sesamum</taxon>
    </lineage>
</organism>
<dbReference type="Pfam" id="PF13966">
    <property type="entry name" value="zf-RVT"/>
    <property type="match status" value="1"/>
</dbReference>
<name>A0AAW2T3I3_SESRA</name>
<dbReference type="PANTHER" id="PTHR33116">
    <property type="entry name" value="REVERSE TRANSCRIPTASE ZINC-BINDING DOMAIN-CONTAINING PROTEIN-RELATED-RELATED"/>
    <property type="match status" value="1"/>
</dbReference>
<dbReference type="InterPro" id="IPR026960">
    <property type="entry name" value="RVT-Znf"/>
</dbReference>
<gene>
    <name evidence="2" type="ORF">Sradi_2213600</name>
</gene>
<dbReference type="PANTHER" id="PTHR33116:SF86">
    <property type="entry name" value="REVERSE TRANSCRIPTASE DOMAIN-CONTAINING PROTEIN"/>
    <property type="match status" value="1"/>
</dbReference>
<proteinExistence type="predicted"/>
<reference evidence="2" key="1">
    <citation type="submission" date="2020-06" db="EMBL/GenBank/DDBJ databases">
        <authorList>
            <person name="Li T."/>
            <person name="Hu X."/>
            <person name="Zhang T."/>
            <person name="Song X."/>
            <person name="Zhang H."/>
            <person name="Dai N."/>
            <person name="Sheng W."/>
            <person name="Hou X."/>
            <person name="Wei L."/>
        </authorList>
    </citation>
    <scope>NUCLEOTIDE SEQUENCE</scope>
    <source>
        <strain evidence="2">G02</strain>
        <tissue evidence="2">Leaf</tissue>
    </source>
</reference>
<sequence length="310" mass="36316">MRDFWWHNRGEKRVHWVAWKKVCRPLGKGGLGVRELKAFNIVLLAKQGWRLITKPNSLLSLVLKAKYFPHCSFWDAQVGGRPSLTWRSILLAKEVLRKGCEERSVADAPGEIRQIWKPSKKGIFSVRSAYEVFLGLADQQLASTSRPFPMLTEDCEHFWRHLWVIVAPPRVRLQIWRFCYDAVPTMANLAKRQKEVDTHCHMCEAEVETLQHILLECPFARMAWGLSNLPWCHVRDWREGAAAWFSAVMKRLDKEEGAWFITLCWALWQNRNRRRMEGSVSDPQRVVRQAQLFLRNYVDARNKLKLGLLK</sequence>
<accession>A0AAW2T3I3</accession>
<evidence type="ECO:0000259" key="1">
    <source>
        <dbReference type="Pfam" id="PF13966"/>
    </source>
</evidence>
<feature type="domain" description="Reverse transcriptase zinc-binding" evidence="1">
    <location>
        <begin position="124"/>
        <end position="224"/>
    </location>
</feature>
<reference evidence="2" key="2">
    <citation type="journal article" date="2024" name="Plant">
        <title>Genomic evolution and insights into agronomic trait innovations of Sesamum species.</title>
        <authorList>
            <person name="Miao H."/>
            <person name="Wang L."/>
            <person name="Qu L."/>
            <person name="Liu H."/>
            <person name="Sun Y."/>
            <person name="Le M."/>
            <person name="Wang Q."/>
            <person name="Wei S."/>
            <person name="Zheng Y."/>
            <person name="Lin W."/>
            <person name="Duan Y."/>
            <person name="Cao H."/>
            <person name="Xiong S."/>
            <person name="Wang X."/>
            <person name="Wei L."/>
            <person name="Li C."/>
            <person name="Ma Q."/>
            <person name="Ju M."/>
            <person name="Zhao R."/>
            <person name="Li G."/>
            <person name="Mu C."/>
            <person name="Tian Q."/>
            <person name="Mei H."/>
            <person name="Zhang T."/>
            <person name="Gao T."/>
            <person name="Zhang H."/>
        </authorList>
    </citation>
    <scope>NUCLEOTIDE SEQUENCE</scope>
    <source>
        <strain evidence="2">G02</strain>
    </source>
</reference>
<dbReference type="EMBL" id="JACGWJ010000009">
    <property type="protein sequence ID" value="KAL0398703.1"/>
    <property type="molecule type" value="Genomic_DNA"/>
</dbReference>